<keyword evidence="2" id="KW-0963">Cytoplasm</keyword>
<dbReference type="Pfam" id="PF11798">
    <property type="entry name" value="IMS_HHH"/>
    <property type="match status" value="1"/>
</dbReference>
<dbReference type="PANTHER" id="PTHR11076">
    <property type="entry name" value="DNA REPAIR POLYMERASE UMUC / TRANSFERASE FAMILY MEMBER"/>
    <property type="match status" value="1"/>
</dbReference>
<proteinExistence type="inferred from homology"/>
<dbReference type="InterPro" id="IPR024728">
    <property type="entry name" value="PolY_HhH_motif"/>
</dbReference>
<dbReference type="Gene3D" id="3.40.1170.60">
    <property type="match status" value="1"/>
</dbReference>
<dbReference type="InterPro" id="IPR043502">
    <property type="entry name" value="DNA/RNA_pol_sf"/>
</dbReference>
<dbReference type="Proteomes" id="UP001206983">
    <property type="component" value="Unassembled WGS sequence"/>
</dbReference>
<dbReference type="RefSeq" id="WP_256623748.1">
    <property type="nucleotide sequence ID" value="NZ_JTEO01000011.1"/>
</dbReference>
<comment type="subcellular location">
    <subcellularLocation>
        <location evidence="2">Cytoplasm</location>
    </subcellularLocation>
</comment>
<keyword evidence="2" id="KW-0234">DNA repair</keyword>
<dbReference type="HAMAP" id="MF_01113">
    <property type="entry name" value="DNApol_IV"/>
    <property type="match status" value="1"/>
</dbReference>
<dbReference type="GO" id="GO:0003684">
    <property type="term" value="F:damaged DNA binding"/>
    <property type="evidence" value="ECO:0007669"/>
    <property type="project" value="InterPro"/>
</dbReference>
<keyword evidence="2" id="KW-0460">Magnesium</keyword>
<name>A0AAE3L2T8_9EURY</name>
<dbReference type="InterPro" id="IPR001126">
    <property type="entry name" value="UmuC"/>
</dbReference>
<dbReference type="EC" id="2.7.7.7" evidence="2"/>
<dbReference type="InterPro" id="IPR022880">
    <property type="entry name" value="DNApol_IV"/>
</dbReference>
<evidence type="ECO:0000256" key="1">
    <source>
        <dbReference type="ARBA" id="ARBA00010945"/>
    </source>
</evidence>
<sequence length="365" mass="41227">MQRVIIHVDMDYFYAAIEEREDPDIRGKAVVVCMYSNRGEEGGAVSTCNYVARGAGIRAAMPCRQARSLKPDAVFLPVRKGFYEEVSKRVMTILRSYADSEEAFERVSIDEAFLDITRSSESDFNLARDIGMRIKEEVKAQENLTCSVGIGPNKLISKMASSFRKPDGITVVRPEEVQDFLRPMPVSKLWGIGRVTEEKLAEMGIRTVADLEGHDIQELVNVFGKNRGTWLRKAASGIDETPVRERDASDQIGRMASLKHDTRNWQMVFSLLEELTDDVMNRADARKVSFRSVTVTVIFSNFKTSTKSRTLSHPLADRRALQEISRELMRQFLAETSMDFRRIGVMVGSLNERMGQKSLFDFAGA</sequence>
<keyword evidence="2" id="KW-0548">Nucleotidyltransferase</keyword>
<dbReference type="InterPro" id="IPR050116">
    <property type="entry name" value="DNA_polymerase-Y"/>
</dbReference>
<keyword evidence="2" id="KW-0238">DNA-binding</keyword>
<dbReference type="Pfam" id="PF11799">
    <property type="entry name" value="IMS_C"/>
    <property type="match status" value="1"/>
</dbReference>
<dbReference type="EMBL" id="JTEO01000011">
    <property type="protein sequence ID" value="MCQ6963833.1"/>
    <property type="molecule type" value="Genomic_DNA"/>
</dbReference>
<dbReference type="InterPro" id="IPR017961">
    <property type="entry name" value="DNA_pol_Y-fam_little_finger"/>
</dbReference>
<feature type="binding site" evidence="2">
    <location>
        <position position="110"/>
    </location>
    <ligand>
        <name>Mg(2+)</name>
        <dbReference type="ChEBI" id="CHEBI:18420"/>
    </ligand>
</feature>
<dbReference type="Gene3D" id="3.30.70.270">
    <property type="match status" value="1"/>
</dbReference>
<dbReference type="SUPFAM" id="SSF56672">
    <property type="entry name" value="DNA/RNA polymerases"/>
    <property type="match status" value="1"/>
</dbReference>
<dbReference type="GO" id="GO:0000287">
    <property type="term" value="F:magnesium ion binding"/>
    <property type="evidence" value="ECO:0007669"/>
    <property type="project" value="UniProtKB-UniRule"/>
</dbReference>
<dbReference type="InterPro" id="IPR043128">
    <property type="entry name" value="Rev_trsase/Diguanyl_cyclase"/>
</dbReference>
<dbReference type="Gene3D" id="1.10.150.20">
    <property type="entry name" value="5' to 3' exonuclease, C-terminal subdomain"/>
    <property type="match status" value="1"/>
</dbReference>
<feature type="binding site" evidence="2">
    <location>
        <position position="9"/>
    </location>
    <ligand>
        <name>Mg(2+)</name>
        <dbReference type="ChEBI" id="CHEBI:18420"/>
    </ligand>
</feature>
<feature type="active site" evidence="2">
    <location>
        <position position="111"/>
    </location>
</feature>
<comment type="catalytic activity">
    <reaction evidence="2">
        <text>DNA(n) + a 2'-deoxyribonucleoside 5'-triphosphate = DNA(n+1) + diphosphate</text>
        <dbReference type="Rhea" id="RHEA:22508"/>
        <dbReference type="Rhea" id="RHEA-COMP:17339"/>
        <dbReference type="Rhea" id="RHEA-COMP:17340"/>
        <dbReference type="ChEBI" id="CHEBI:33019"/>
        <dbReference type="ChEBI" id="CHEBI:61560"/>
        <dbReference type="ChEBI" id="CHEBI:173112"/>
        <dbReference type="EC" id="2.7.7.7"/>
    </reaction>
</comment>
<gene>
    <name evidence="2" type="primary">dbh</name>
    <name evidence="4" type="ORF">PV02_12290</name>
</gene>
<evidence type="ECO:0000259" key="3">
    <source>
        <dbReference type="PROSITE" id="PS50173"/>
    </source>
</evidence>
<keyword evidence="2" id="KW-0479">Metal-binding</keyword>
<keyword evidence="2" id="KW-0239">DNA-directed DNA polymerase</keyword>
<dbReference type="GO" id="GO:0006261">
    <property type="term" value="P:DNA-templated DNA replication"/>
    <property type="evidence" value="ECO:0007669"/>
    <property type="project" value="UniProtKB-UniRule"/>
</dbReference>
<comment type="caution">
    <text evidence="4">The sequence shown here is derived from an EMBL/GenBank/DDBJ whole genome shotgun (WGS) entry which is preliminary data.</text>
</comment>
<feature type="domain" description="UmuC" evidence="3">
    <location>
        <begin position="5"/>
        <end position="193"/>
    </location>
</feature>
<keyword evidence="2" id="KW-0227">DNA damage</keyword>
<feature type="site" description="Substrate discrimination" evidence="2">
    <location>
        <position position="14"/>
    </location>
</feature>
<organism evidence="4 5">
    <name type="scientific">Methanolobus chelungpuianus</name>
    <dbReference type="NCBI Taxonomy" id="502115"/>
    <lineage>
        <taxon>Archaea</taxon>
        <taxon>Methanobacteriati</taxon>
        <taxon>Methanobacteriota</taxon>
        <taxon>Stenosarchaea group</taxon>
        <taxon>Methanomicrobia</taxon>
        <taxon>Methanosarcinales</taxon>
        <taxon>Methanosarcinaceae</taxon>
        <taxon>Methanolobus</taxon>
    </lineage>
</organism>
<keyword evidence="2" id="KW-0235">DNA replication</keyword>
<dbReference type="PANTHER" id="PTHR11076:SF33">
    <property type="entry name" value="DNA POLYMERASE KAPPA"/>
    <property type="match status" value="1"/>
</dbReference>
<dbReference type="AlphaFoldDB" id="A0AAE3L2T8"/>
<accession>A0AAE3L2T8</accession>
<evidence type="ECO:0000313" key="4">
    <source>
        <dbReference type="EMBL" id="MCQ6963833.1"/>
    </source>
</evidence>
<comment type="subunit">
    <text evidence="2">Monomer.</text>
</comment>
<dbReference type="NCBIfam" id="NF002677">
    <property type="entry name" value="PRK02406.1"/>
    <property type="match status" value="1"/>
</dbReference>
<comment type="similarity">
    <text evidence="1 2">Belongs to the DNA polymerase type-Y family.</text>
</comment>
<keyword evidence="2" id="KW-0808">Transferase</keyword>
<evidence type="ECO:0000313" key="5">
    <source>
        <dbReference type="Proteomes" id="UP001206983"/>
    </source>
</evidence>
<dbReference type="GO" id="GO:0005737">
    <property type="term" value="C:cytoplasm"/>
    <property type="evidence" value="ECO:0007669"/>
    <property type="project" value="UniProtKB-SubCell"/>
</dbReference>
<comment type="cofactor">
    <cofactor evidence="2">
        <name>Mg(2+)</name>
        <dbReference type="ChEBI" id="CHEBI:18420"/>
    </cofactor>
    <text evidence="2">Binds 2 magnesium ions per subunit.</text>
</comment>
<protein>
    <recommendedName>
        <fullName evidence="2">DNA polymerase IV</fullName>
        <shortName evidence="2">Pol IV</shortName>
        <ecNumber evidence="2">2.7.7.7</ecNumber>
    </recommendedName>
</protein>
<dbReference type="Pfam" id="PF00817">
    <property type="entry name" value="IMS"/>
    <property type="match status" value="1"/>
</dbReference>
<keyword evidence="5" id="KW-1185">Reference proteome</keyword>
<dbReference type="PROSITE" id="PS50173">
    <property type="entry name" value="UMUC"/>
    <property type="match status" value="1"/>
</dbReference>
<dbReference type="SUPFAM" id="SSF100879">
    <property type="entry name" value="Lesion bypass DNA polymerase (Y-family), little finger domain"/>
    <property type="match status" value="1"/>
</dbReference>
<comment type="function">
    <text evidence="2">Poorly processive, error-prone DNA polymerase involved in untargeted mutagenesis. Copies undamaged DNA at stalled replication forks, which arise in vivo from mismatched or misaligned primer ends. These misaligned primers can be extended by PolIV. Exhibits no 3'-5' exonuclease (proofreading) activity. May be involved in translesional synthesis.</text>
</comment>
<keyword evidence="2" id="KW-0515">Mutator protein</keyword>
<dbReference type="GO" id="GO:0006281">
    <property type="term" value="P:DNA repair"/>
    <property type="evidence" value="ECO:0007669"/>
    <property type="project" value="UniProtKB-UniRule"/>
</dbReference>
<evidence type="ECO:0000256" key="2">
    <source>
        <dbReference type="HAMAP-Rule" id="MF_01113"/>
    </source>
</evidence>
<dbReference type="GO" id="GO:0042276">
    <property type="term" value="P:error-prone translesion synthesis"/>
    <property type="evidence" value="ECO:0007669"/>
    <property type="project" value="TreeGrafter"/>
</dbReference>
<reference evidence="4 5" key="1">
    <citation type="journal article" date="2011" name="Appl. Environ. Microbiol.">
        <title>Methanogenic archaea isolated from Taiwan's Chelungpu fault.</title>
        <authorList>
            <person name="Wu S.Y."/>
            <person name="Lai M.C."/>
        </authorList>
    </citation>
    <scope>NUCLEOTIDE SEQUENCE [LARGE SCALE GENOMIC DNA]</scope>
    <source>
        <strain evidence="4 5">St545Mb</strain>
    </source>
</reference>
<dbReference type="InterPro" id="IPR036775">
    <property type="entry name" value="DNA_pol_Y-fam_lit_finger_sf"/>
</dbReference>
<dbReference type="Gene3D" id="3.30.1490.100">
    <property type="entry name" value="DNA polymerase, Y-family, little finger domain"/>
    <property type="match status" value="1"/>
</dbReference>
<dbReference type="CDD" id="cd03586">
    <property type="entry name" value="PolY_Pol_IV_kappa"/>
    <property type="match status" value="1"/>
</dbReference>
<dbReference type="GO" id="GO:0003887">
    <property type="term" value="F:DNA-directed DNA polymerase activity"/>
    <property type="evidence" value="ECO:0007669"/>
    <property type="project" value="UniProtKB-UniRule"/>
</dbReference>